<evidence type="ECO:0000256" key="1">
    <source>
        <dbReference type="ARBA" id="ARBA00004141"/>
    </source>
</evidence>
<feature type="transmembrane region" description="Helical" evidence="9">
    <location>
        <begin position="723"/>
        <end position="742"/>
    </location>
</feature>
<gene>
    <name evidence="10" type="ORF">AYI69_g1577</name>
</gene>
<evidence type="ECO:0000256" key="8">
    <source>
        <dbReference type="ARBA" id="ARBA00023136"/>
    </source>
</evidence>
<evidence type="ECO:0000256" key="7">
    <source>
        <dbReference type="ARBA" id="ARBA00023065"/>
    </source>
</evidence>
<dbReference type="Proteomes" id="UP000187429">
    <property type="component" value="Unassembled WGS sequence"/>
</dbReference>
<keyword evidence="3 9" id="KW-0813">Transport</keyword>
<reference evidence="11" key="1">
    <citation type="submission" date="2017-01" db="EMBL/GenBank/DDBJ databases">
        <authorList>
            <person name="Wang Y."/>
            <person name="White M."/>
            <person name="Kvist S."/>
            <person name="Moncalvo J.-M."/>
        </authorList>
    </citation>
    <scope>NUCLEOTIDE SEQUENCE [LARGE SCALE GENOMIC DNA]</scope>
    <source>
        <strain evidence="11">ID-206-W2</strain>
    </source>
</reference>
<dbReference type="GO" id="GO:0051117">
    <property type="term" value="F:ATPase binding"/>
    <property type="evidence" value="ECO:0007669"/>
    <property type="project" value="TreeGrafter"/>
</dbReference>
<proteinExistence type="inferred from homology"/>
<comment type="similarity">
    <text evidence="2 9">Belongs to the V-ATPase 116 kDa subunit family.</text>
</comment>
<accession>A0A1R1YPV1</accession>
<dbReference type="PIRSF" id="PIRSF001293">
    <property type="entry name" value="ATP6V0A1"/>
    <property type="match status" value="1"/>
</dbReference>
<name>A0A1R1YPV1_9FUNG</name>
<keyword evidence="4 9" id="KW-0812">Transmembrane</keyword>
<feature type="transmembrane region" description="Helical" evidence="9">
    <location>
        <begin position="622"/>
        <end position="642"/>
    </location>
</feature>
<dbReference type="PANTHER" id="PTHR11629">
    <property type="entry name" value="VACUOLAR PROTON ATPASES"/>
    <property type="match status" value="1"/>
</dbReference>
<dbReference type="GO" id="GO:0000329">
    <property type="term" value="C:fungal-type vacuole membrane"/>
    <property type="evidence" value="ECO:0007669"/>
    <property type="project" value="TreeGrafter"/>
</dbReference>
<dbReference type="AlphaFoldDB" id="A0A1R1YPV1"/>
<evidence type="ECO:0000313" key="11">
    <source>
        <dbReference type="Proteomes" id="UP000187429"/>
    </source>
</evidence>
<evidence type="ECO:0000256" key="5">
    <source>
        <dbReference type="ARBA" id="ARBA00022781"/>
    </source>
</evidence>
<evidence type="ECO:0000256" key="3">
    <source>
        <dbReference type="ARBA" id="ARBA00022448"/>
    </source>
</evidence>
<evidence type="ECO:0000256" key="4">
    <source>
        <dbReference type="ARBA" id="ARBA00022692"/>
    </source>
</evidence>
<evidence type="ECO:0000313" key="10">
    <source>
        <dbReference type="EMBL" id="OMJ28932.1"/>
    </source>
</evidence>
<feature type="transmembrane region" description="Helical" evidence="9">
    <location>
        <begin position="536"/>
        <end position="560"/>
    </location>
</feature>
<feature type="transmembrane region" description="Helical" evidence="9">
    <location>
        <begin position="654"/>
        <end position="675"/>
    </location>
</feature>
<dbReference type="EMBL" id="LSSM01000429">
    <property type="protein sequence ID" value="OMJ28932.1"/>
    <property type="molecule type" value="Genomic_DNA"/>
</dbReference>
<evidence type="ECO:0000256" key="2">
    <source>
        <dbReference type="ARBA" id="ARBA00009904"/>
    </source>
</evidence>
<keyword evidence="6 9" id="KW-1133">Transmembrane helix</keyword>
<evidence type="ECO:0000256" key="6">
    <source>
        <dbReference type="ARBA" id="ARBA00022989"/>
    </source>
</evidence>
<dbReference type="GO" id="GO:0000220">
    <property type="term" value="C:vacuolar proton-transporting V-type ATPase, V0 domain"/>
    <property type="evidence" value="ECO:0007669"/>
    <property type="project" value="InterPro"/>
</dbReference>
<keyword evidence="11" id="KW-1185">Reference proteome</keyword>
<dbReference type="OrthoDB" id="10264220at2759"/>
<protein>
    <recommendedName>
        <fullName evidence="9">V-type proton ATPase subunit a</fullName>
    </recommendedName>
</protein>
<dbReference type="InterPro" id="IPR002490">
    <property type="entry name" value="V-ATPase_116kDa_su"/>
</dbReference>
<evidence type="ECO:0000256" key="9">
    <source>
        <dbReference type="RuleBase" id="RU361189"/>
    </source>
</evidence>
<dbReference type="InterPro" id="IPR026028">
    <property type="entry name" value="V-type_ATPase_116kDa_su_euka"/>
</dbReference>
<dbReference type="GO" id="GO:0046961">
    <property type="term" value="F:proton-transporting ATPase activity, rotational mechanism"/>
    <property type="evidence" value="ECO:0007669"/>
    <property type="project" value="InterPro"/>
</dbReference>
<keyword evidence="8 9" id="KW-0472">Membrane</keyword>
<keyword evidence="5 9" id="KW-0375">Hydrogen ion transport</keyword>
<comment type="function">
    <text evidence="9">Essential component of the vacuolar proton pump (V-ATPase), a multimeric enzyme that catalyzes the translocation of protons across the membranes. Required for assembly and activity of the V-ATPase.</text>
</comment>
<feature type="transmembrane region" description="Helical" evidence="9">
    <location>
        <begin position="499"/>
        <end position="524"/>
    </location>
</feature>
<feature type="transmembrane region" description="Helical" evidence="9">
    <location>
        <begin position="890"/>
        <end position="910"/>
    </location>
</feature>
<keyword evidence="7 9" id="KW-0406">Ion transport</keyword>
<organism evidence="10 11">
    <name type="scientific">Smittium culicis</name>
    <dbReference type="NCBI Taxonomy" id="133412"/>
    <lineage>
        <taxon>Eukaryota</taxon>
        <taxon>Fungi</taxon>
        <taxon>Fungi incertae sedis</taxon>
        <taxon>Zoopagomycota</taxon>
        <taxon>Kickxellomycotina</taxon>
        <taxon>Harpellomycetes</taxon>
        <taxon>Harpellales</taxon>
        <taxon>Legeriomycetaceae</taxon>
        <taxon>Smittium</taxon>
    </lineage>
</organism>
<dbReference type="Pfam" id="PF01496">
    <property type="entry name" value="V_ATPase_I"/>
    <property type="match status" value="1"/>
</dbReference>
<sequence length="948" mass="109043">MSFDSLQNPNNPEKDEVSIFRSEKMSFIQIYIPVEISRFAVNELGELGIIQFKDLNENVNAFQRTFAYDIRRFDEIERKIRYFTSEIEKEEIPIHHVIDENFANRSRGPQEIEEMEEEINDFEVRVRKFNQAFYDLKGRWVELVLHGLALYQASRIFERISKREAILHHRSTEPRVRALSDHVDRDVLLQDLSSPNRGQNDSFDDEEGVLLTVANRNEPAFEEEFINPPQRLNSIGSLEDLEYQRDLGTDSYLNGARVLIDDINFGFVAGVVRRDRLVTMEKVLWRMLRGNIYMEYVDLEIDESDKFTGVDFDDMSLFIVFVHGELLQSRVAKISESFGATIYNISRNSEQRREDLVEILSQKNDIKTVLQFNKEASKNELSSVAVRLPTWSVVTKKEKSIFYVMNLFNYDESRRCLVSEGWCPTRDLSKVNFALRNATTQSGSNTSAVVYEISTSNEPPTYLRTNKFTKGFQNIIDSYGVPKYGEVNPGLFTTITFPFLFSIMFGDLGHGALMALAALFLVIYEKRLSKIQSEEFVMLFSGRYMILLMGIFSMIVGLIYNDIFSRAMHFFPTGWSWPADRKLGQLVTALQTKDRVYPFGIDPTWHHSDNSLLFTNSYKMKMSILIGVVHMLFGMSLQIFNAKHFRKPINITHVFFPQVIFFLSIFGYLSLTIIYKWCINWYAVDSNGNLINNSPPSLLNMLIYMFLNPGSVEPQDSLYPGQAFIQSTLLLIAVVCIPWMLLAKPLILRAEHNKIVNEGYGQLSEFVPERLSLESVNSNIMARDSNESENLDGDNNQRGHSISSSFHIDNNDLGGHSTSNSNAKPFDFGDIMVNSTIHTIEFCLSGISHTASYLRLWALSLAHAQLSEVLWSMTIQNAFLLDDKLSYKPFAICFAFYVWFVLTISILLIMEGLSAFLHALRLHWVEFNSKFYEGSGEPFTPFSYKTME</sequence>
<comment type="caution">
    <text evidence="10">The sequence shown here is derived from an EMBL/GenBank/DDBJ whole genome shotgun (WGS) entry which is preliminary data.</text>
</comment>
<dbReference type="PANTHER" id="PTHR11629:SF63">
    <property type="entry name" value="V-TYPE PROTON ATPASE SUBUNIT A"/>
    <property type="match status" value="1"/>
</dbReference>
<comment type="subcellular location">
    <subcellularLocation>
        <location evidence="1">Membrane</location>
        <topology evidence="1">Multi-pass membrane protein</topology>
    </subcellularLocation>
</comment>
<dbReference type="GO" id="GO:0007035">
    <property type="term" value="P:vacuolar acidification"/>
    <property type="evidence" value="ECO:0007669"/>
    <property type="project" value="TreeGrafter"/>
</dbReference>